<dbReference type="PROSITE" id="PS50931">
    <property type="entry name" value="HTH_LYSR"/>
    <property type="match status" value="1"/>
</dbReference>
<evidence type="ECO:0000313" key="6">
    <source>
        <dbReference type="EMBL" id="KVG64600.1"/>
    </source>
</evidence>
<dbReference type="SUPFAM" id="SSF53850">
    <property type="entry name" value="Periplasmic binding protein-like II"/>
    <property type="match status" value="1"/>
</dbReference>
<dbReference type="Pfam" id="PF00126">
    <property type="entry name" value="HTH_1"/>
    <property type="match status" value="1"/>
</dbReference>
<dbReference type="InterPro" id="IPR036390">
    <property type="entry name" value="WH_DNA-bd_sf"/>
</dbReference>
<evidence type="ECO:0000313" key="7">
    <source>
        <dbReference type="Proteomes" id="UP000064029"/>
    </source>
</evidence>
<dbReference type="SUPFAM" id="SSF46785">
    <property type="entry name" value="Winged helix' DNA-binding domain"/>
    <property type="match status" value="1"/>
</dbReference>
<evidence type="ECO:0000256" key="2">
    <source>
        <dbReference type="ARBA" id="ARBA00023015"/>
    </source>
</evidence>
<dbReference type="GO" id="GO:0003677">
    <property type="term" value="F:DNA binding"/>
    <property type="evidence" value="ECO:0007669"/>
    <property type="project" value="UniProtKB-KW"/>
</dbReference>
<feature type="domain" description="HTH lysR-type" evidence="5">
    <location>
        <begin position="1"/>
        <end position="65"/>
    </location>
</feature>
<dbReference type="GO" id="GO:0003700">
    <property type="term" value="F:DNA-binding transcription factor activity"/>
    <property type="evidence" value="ECO:0007669"/>
    <property type="project" value="InterPro"/>
</dbReference>
<dbReference type="PRINTS" id="PR00039">
    <property type="entry name" value="HTHLYSR"/>
</dbReference>
<name>A0A103RB95_9BURK</name>
<dbReference type="OrthoDB" id="8591238at2"/>
<dbReference type="AlphaFoldDB" id="A0A103RB95"/>
<keyword evidence="2" id="KW-0805">Transcription regulation</keyword>
<dbReference type="InterPro" id="IPR005119">
    <property type="entry name" value="LysR_subst-bd"/>
</dbReference>
<comment type="similarity">
    <text evidence="1">Belongs to the LysR transcriptional regulatory family.</text>
</comment>
<dbReference type="PANTHER" id="PTHR30537:SF5">
    <property type="entry name" value="HTH-TYPE TRANSCRIPTIONAL ACTIVATOR TTDR-RELATED"/>
    <property type="match status" value="1"/>
</dbReference>
<dbReference type="Pfam" id="PF03466">
    <property type="entry name" value="LysR_substrate"/>
    <property type="match status" value="1"/>
</dbReference>
<dbReference type="InterPro" id="IPR000847">
    <property type="entry name" value="LysR_HTH_N"/>
</dbReference>
<evidence type="ECO:0000259" key="5">
    <source>
        <dbReference type="PROSITE" id="PS50931"/>
    </source>
</evidence>
<dbReference type="InterPro" id="IPR036388">
    <property type="entry name" value="WH-like_DNA-bd_sf"/>
</dbReference>
<dbReference type="PANTHER" id="PTHR30537">
    <property type="entry name" value="HTH-TYPE TRANSCRIPTIONAL REGULATOR"/>
    <property type="match status" value="1"/>
</dbReference>
<dbReference type="InterPro" id="IPR058163">
    <property type="entry name" value="LysR-type_TF_proteobact-type"/>
</dbReference>
<dbReference type="RefSeq" id="WP_059752933.1">
    <property type="nucleotide sequence ID" value="NZ_LOXM01000148.1"/>
</dbReference>
<keyword evidence="3" id="KW-0238">DNA-binding</keyword>
<dbReference type="Gene3D" id="1.10.10.10">
    <property type="entry name" value="Winged helix-like DNA-binding domain superfamily/Winged helix DNA-binding domain"/>
    <property type="match status" value="1"/>
</dbReference>
<gene>
    <name evidence="6" type="ORF">WJ33_27460</name>
</gene>
<dbReference type="FunFam" id="1.10.10.10:FF:000001">
    <property type="entry name" value="LysR family transcriptional regulator"/>
    <property type="match status" value="1"/>
</dbReference>
<accession>A0A103RB95</accession>
<sequence>MKLTLDSSFLGALRCFEMAGRHLSFTKAAAALNLTQSAISQQIRNLEDKLGYPLFKRQGRGLVLTEKGLQLYETTSNVFAEISHTVHRLGLSDTPLKVNCLPSVALQWLMPRLVEFHRDQPDISVRLQAEFQSLDRHLMIENDIDVAIRYNPDSHQHASEEVILDEYLVAVATPDYVAAHPSLAAGELSDDLTFLHDAEPWVGAPEYIEWRTWAAVCFPDWVERGAGPQFNLSSLAISAGLNHQGIVMSRTILLQEELRSGRLVKVFEQTVRAPGRYVLLCQEPNEPRTAAFSTWLKEECRRFELARCDMLAPS</sequence>
<evidence type="ECO:0000256" key="1">
    <source>
        <dbReference type="ARBA" id="ARBA00009437"/>
    </source>
</evidence>
<proteinExistence type="inferred from homology"/>
<evidence type="ECO:0000256" key="4">
    <source>
        <dbReference type="ARBA" id="ARBA00023163"/>
    </source>
</evidence>
<dbReference type="Gene3D" id="3.40.190.10">
    <property type="entry name" value="Periplasmic binding protein-like II"/>
    <property type="match status" value="2"/>
</dbReference>
<protein>
    <submittedName>
        <fullName evidence="6">LysR family transcriptional regulator</fullName>
    </submittedName>
</protein>
<evidence type="ECO:0000256" key="3">
    <source>
        <dbReference type="ARBA" id="ARBA00023125"/>
    </source>
</evidence>
<dbReference type="Proteomes" id="UP000064029">
    <property type="component" value="Unassembled WGS sequence"/>
</dbReference>
<comment type="caution">
    <text evidence="6">The sequence shown here is derived from an EMBL/GenBank/DDBJ whole genome shotgun (WGS) entry which is preliminary data.</text>
</comment>
<keyword evidence="4" id="KW-0804">Transcription</keyword>
<dbReference type="EMBL" id="LOXM01000148">
    <property type="protein sequence ID" value="KVG64600.1"/>
    <property type="molecule type" value="Genomic_DNA"/>
</dbReference>
<reference evidence="6 7" key="1">
    <citation type="submission" date="2015-11" db="EMBL/GenBank/DDBJ databases">
        <title>Expanding the genomic diversity of Burkholderia species for the development of highly accurate diagnostics.</title>
        <authorList>
            <person name="Sahl J."/>
            <person name="Keim P."/>
            <person name="Wagner D."/>
        </authorList>
    </citation>
    <scope>NUCLEOTIDE SEQUENCE [LARGE SCALE GENOMIC DNA]</scope>
    <source>
        <strain evidence="6 7">MSMB2036</strain>
    </source>
</reference>
<organism evidence="6 7">
    <name type="scientific">Burkholderia ubonensis</name>
    <dbReference type="NCBI Taxonomy" id="101571"/>
    <lineage>
        <taxon>Bacteria</taxon>
        <taxon>Pseudomonadati</taxon>
        <taxon>Pseudomonadota</taxon>
        <taxon>Betaproteobacteria</taxon>
        <taxon>Burkholderiales</taxon>
        <taxon>Burkholderiaceae</taxon>
        <taxon>Burkholderia</taxon>
        <taxon>Burkholderia cepacia complex</taxon>
    </lineage>
</organism>